<evidence type="ECO:0000313" key="8">
    <source>
        <dbReference type="Proteomes" id="UP000182508"/>
    </source>
</evidence>
<feature type="transmembrane region" description="Helical" evidence="6">
    <location>
        <begin position="332"/>
        <end position="354"/>
    </location>
</feature>
<feature type="transmembrane region" description="Helical" evidence="6">
    <location>
        <begin position="97"/>
        <end position="116"/>
    </location>
</feature>
<dbReference type="AlphaFoldDB" id="A0A1G6AFC4"/>
<feature type="transmembrane region" description="Helical" evidence="6">
    <location>
        <begin position="273"/>
        <end position="293"/>
    </location>
</feature>
<dbReference type="EMBL" id="FMXP01000004">
    <property type="protein sequence ID" value="SDB07109.1"/>
    <property type="molecule type" value="Genomic_DNA"/>
</dbReference>
<dbReference type="SUPFAM" id="SSF103473">
    <property type="entry name" value="MFS general substrate transporter"/>
    <property type="match status" value="1"/>
</dbReference>
<evidence type="ECO:0000256" key="2">
    <source>
        <dbReference type="ARBA" id="ARBA00022475"/>
    </source>
</evidence>
<evidence type="ECO:0000256" key="3">
    <source>
        <dbReference type="ARBA" id="ARBA00022692"/>
    </source>
</evidence>
<feature type="transmembrane region" description="Helical" evidence="6">
    <location>
        <begin position="366"/>
        <end position="386"/>
    </location>
</feature>
<dbReference type="InterPro" id="IPR011701">
    <property type="entry name" value="MFS"/>
</dbReference>
<feature type="transmembrane region" description="Helical" evidence="6">
    <location>
        <begin position="137"/>
        <end position="156"/>
    </location>
</feature>
<reference evidence="7 8" key="1">
    <citation type="submission" date="2016-10" db="EMBL/GenBank/DDBJ databases">
        <authorList>
            <person name="de Groot N.N."/>
        </authorList>
    </citation>
    <scope>NUCLEOTIDE SEQUENCE [LARGE SCALE GENOMIC DNA]</scope>
    <source>
        <strain evidence="7 8">A-4</strain>
    </source>
</reference>
<evidence type="ECO:0000256" key="4">
    <source>
        <dbReference type="ARBA" id="ARBA00022989"/>
    </source>
</evidence>
<dbReference type="Gene3D" id="1.20.1250.20">
    <property type="entry name" value="MFS general substrate transporter like domains"/>
    <property type="match status" value="1"/>
</dbReference>
<dbReference type="GO" id="GO:0005886">
    <property type="term" value="C:plasma membrane"/>
    <property type="evidence" value="ECO:0007669"/>
    <property type="project" value="UniProtKB-SubCell"/>
</dbReference>
<dbReference type="InterPro" id="IPR036259">
    <property type="entry name" value="MFS_trans_sf"/>
</dbReference>
<accession>A0A1G6AFC4</accession>
<name>A0A1G6AFC4_9STRE</name>
<keyword evidence="4 6" id="KW-1133">Transmembrane helix</keyword>
<feature type="transmembrane region" description="Helical" evidence="6">
    <location>
        <begin position="71"/>
        <end position="91"/>
    </location>
</feature>
<feature type="transmembrane region" description="Helical" evidence="6">
    <location>
        <begin position="41"/>
        <end position="64"/>
    </location>
</feature>
<dbReference type="PANTHER" id="PTHR23513">
    <property type="entry name" value="INTEGRAL MEMBRANE EFFLUX PROTEIN-RELATED"/>
    <property type="match status" value="1"/>
</dbReference>
<evidence type="ECO:0000313" key="7">
    <source>
        <dbReference type="EMBL" id="SDB07109.1"/>
    </source>
</evidence>
<keyword evidence="8" id="KW-1185">Reference proteome</keyword>
<feature type="transmembrane region" description="Helical" evidence="6">
    <location>
        <begin position="299"/>
        <end position="320"/>
    </location>
</feature>
<dbReference type="GO" id="GO:0022857">
    <property type="term" value="F:transmembrane transporter activity"/>
    <property type="evidence" value="ECO:0007669"/>
    <property type="project" value="InterPro"/>
</dbReference>
<gene>
    <name evidence="7" type="ORF">SAMN02910293_00348</name>
</gene>
<feature type="transmembrane region" description="Helical" evidence="6">
    <location>
        <begin position="246"/>
        <end position="266"/>
    </location>
</feature>
<dbReference type="STRING" id="439219.SAMN02910293_00348"/>
<evidence type="ECO:0000256" key="1">
    <source>
        <dbReference type="ARBA" id="ARBA00004651"/>
    </source>
</evidence>
<keyword evidence="2" id="KW-1003">Cell membrane</keyword>
<dbReference type="Proteomes" id="UP000182508">
    <property type="component" value="Unassembled WGS sequence"/>
</dbReference>
<sequence length="397" mass="44680">MKKNIINSFFLSANLITFTHTVFRVLLILFFSNIYRETLEIGYIMLADTLPFLIFGPLIAAIVNKFNRKKIISLTLFIDILIVTLTLFMILGEKYSFIIILLILATNNFNTSLYSVSESSYFPLIVPSEKLSKYNSSLYFMSSLAYIISPNISYFIVNEKIILYILYGVLIITMFTLVNSFMIAEVIVAPNETRSKPSLLNSFIYTLKNHTLTIALIVLIIGNIFDAPLDTVILTKYASLNSIDKVGIIMSMSGIGSLLSSVLIGFASKDNKVFTILMRFSSVGLSISGLLLIMVDNYYMFILIFLLIYLSMGIRTIYIITLRQIETPKEILGSVNTFFKYVAFGISPISIWFFGQLSRYFSNEDLLNIIGIGFLVAGLISFVSLSPNGKLTLKEKS</sequence>
<feature type="transmembrane region" description="Helical" evidence="6">
    <location>
        <begin position="162"/>
        <end position="188"/>
    </location>
</feature>
<feature type="transmembrane region" description="Helical" evidence="6">
    <location>
        <begin position="209"/>
        <end position="226"/>
    </location>
</feature>
<organism evidence="7 8">
    <name type="scientific">Streptococcus henryi</name>
    <dbReference type="NCBI Taxonomy" id="439219"/>
    <lineage>
        <taxon>Bacteria</taxon>
        <taxon>Bacillati</taxon>
        <taxon>Bacillota</taxon>
        <taxon>Bacilli</taxon>
        <taxon>Lactobacillales</taxon>
        <taxon>Streptococcaceae</taxon>
        <taxon>Streptococcus</taxon>
    </lineage>
</organism>
<keyword evidence="3 6" id="KW-0812">Transmembrane</keyword>
<proteinExistence type="predicted"/>
<comment type="subcellular location">
    <subcellularLocation>
        <location evidence="1">Cell membrane</location>
        <topology evidence="1">Multi-pass membrane protein</topology>
    </subcellularLocation>
</comment>
<dbReference type="Pfam" id="PF07690">
    <property type="entry name" value="MFS_1"/>
    <property type="match status" value="1"/>
</dbReference>
<protein>
    <submittedName>
        <fullName evidence="7">Predicted arabinose efflux permease, MFS family</fullName>
    </submittedName>
</protein>
<evidence type="ECO:0000256" key="5">
    <source>
        <dbReference type="ARBA" id="ARBA00023136"/>
    </source>
</evidence>
<dbReference type="RefSeq" id="WP_074485081.1">
    <property type="nucleotide sequence ID" value="NZ_FMXP01000004.1"/>
</dbReference>
<evidence type="ECO:0000256" key="6">
    <source>
        <dbReference type="SAM" id="Phobius"/>
    </source>
</evidence>
<feature type="transmembrane region" description="Helical" evidence="6">
    <location>
        <begin position="12"/>
        <end position="35"/>
    </location>
</feature>
<keyword evidence="5 6" id="KW-0472">Membrane</keyword>
<dbReference type="PANTHER" id="PTHR23513:SF6">
    <property type="entry name" value="MAJOR FACILITATOR SUPERFAMILY ASSOCIATED DOMAIN-CONTAINING PROTEIN"/>
    <property type="match status" value="1"/>
</dbReference>